<name>A0ABS8Z3G0_9PSEU</name>
<protein>
    <submittedName>
        <fullName evidence="2">Endonuclease/exonuclease/phosphatase family protein</fullName>
    </submittedName>
</protein>
<organism evidence="2 3">
    <name type="scientific">Kibdelosporangium philippinense</name>
    <dbReference type="NCBI Taxonomy" id="211113"/>
    <lineage>
        <taxon>Bacteria</taxon>
        <taxon>Bacillati</taxon>
        <taxon>Actinomycetota</taxon>
        <taxon>Actinomycetes</taxon>
        <taxon>Pseudonocardiales</taxon>
        <taxon>Pseudonocardiaceae</taxon>
        <taxon>Kibdelosporangium</taxon>
    </lineage>
</organism>
<keyword evidence="2" id="KW-0378">Hydrolase</keyword>
<keyword evidence="3" id="KW-1185">Reference proteome</keyword>
<sequence>MATTLDVVSFNVFIGIRSRAAPARTRAVEFCRRLTDLDVDFLLLQEVWTRSLLRFIGARLPSMRHVAWKPGLAGQPAGGLAVFSRRPLRAPTYTSFASARPGDGNLAFRGKSAVSCRMQGILAVRTADGELLLGNTQLTANHDGDWSQGNRHYGIHRQQVGIVRRAMRAHTAPLSVLGGDFNIASSSPLYPFIVDGWHDPFARTDQPTYRAEFLPAGRPAHRIDYLLVSGQPVASADLILAEPVELANGTSFLSDHLALRIRAGQ</sequence>
<dbReference type="GO" id="GO:0004519">
    <property type="term" value="F:endonuclease activity"/>
    <property type="evidence" value="ECO:0007669"/>
    <property type="project" value="UniProtKB-KW"/>
</dbReference>
<dbReference type="InterPro" id="IPR036691">
    <property type="entry name" value="Endo/exonu/phosph_ase_sf"/>
</dbReference>
<dbReference type="PANTHER" id="PTHR16320:SF23">
    <property type="entry name" value="SPHINGOMYELINASE C 1"/>
    <property type="match status" value="1"/>
</dbReference>
<evidence type="ECO:0000313" key="2">
    <source>
        <dbReference type="EMBL" id="MCE7002340.1"/>
    </source>
</evidence>
<dbReference type="Pfam" id="PF03372">
    <property type="entry name" value="Exo_endo_phos"/>
    <property type="match status" value="1"/>
</dbReference>
<dbReference type="Gene3D" id="3.60.10.10">
    <property type="entry name" value="Endonuclease/exonuclease/phosphatase"/>
    <property type="match status" value="1"/>
</dbReference>
<gene>
    <name evidence="2" type="ORF">LWC34_05770</name>
</gene>
<feature type="domain" description="Endonuclease/exonuclease/phosphatase" evidence="1">
    <location>
        <begin position="9"/>
        <end position="256"/>
    </location>
</feature>
<dbReference type="InterPro" id="IPR038772">
    <property type="entry name" value="Sph/SMPD2-like"/>
</dbReference>
<reference evidence="2 3" key="1">
    <citation type="submission" date="2021-12" db="EMBL/GenBank/DDBJ databases">
        <title>Genome sequence of Kibdelosporangium philippinense ATCC 49844.</title>
        <authorList>
            <person name="Fedorov E.A."/>
            <person name="Omeragic M."/>
            <person name="Shalygina K.F."/>
            <person name="Maclea K.S."/>
        </authorList>
    </citation>
    <scope>NUCLEOTIDE SEQUENCE [LARGE SCALE GENOMIC DNA]</scope>
    <source>
        <strain evidence="2 3">ATCC 49844</strain>
    </source>
</reference>
<accession>A0ABS8Z3G0</accession>
<keyword evidence="2" id="KW-0255">Endonuclease</keyword>
<dbReference type="EMBL" id="JAJVCN010000001">
    <property type="protein sequence ID" value="MCE7002340.1"/>
    <property type="molecule type" value="Genomic_DNA"/>
</dbReference>
<keyword evidence="2" id="KW-0540">Nuclease</keyword>
<dbReference type="RefSeq" id="WP_233723378.1">
    <property type="nucleotide sequence ID" value="NZ_JAJVCN010000001.1"/>
</dbReference>
<dbReference type="PANTHER" id="PTHR16320">
    <property type="entry name" value="SPHINGOMYELINASE FAMILY MEMBER"/>
    <property type="match status" value="1"/>
</dbReference>
<dbReference type="Proteomes" id="UP001521150">
    <property type="component" value="Unassembled WGS sequence"/>
</dbReference>
<proteinExistence type="predicted"/>
<evidence type="ECO:0000313" key="3">
    <source>
        <dbReference type="Proteomes" id="UP001521150"/>
    </source>
</evidence>
<evidence type="ECO:0000259" key="1">
    <source>
        <dbReference type="Pfam" id="PF03372"/>
    </source>
</evidence>
<dbReference type="InterPro" id="IPR005135">
    <property type="entry name" value="Endo/exonuclease/phosphatase"/>
</dbReference>
<dbReference type="SUPFAM" id="SSF56219">
    <property type="entry name" value="DNase I-like"/>
    <property type="match status" value="1"/>
</dbReference>
<comment type="caution">
    <text evidence="2">The sequence shown here is derived from an EMBL/GenBank/DDBJ whole genome shotgun (WGS) entry which is preliminary data.</text>
</comment>